<dbReference type="InterPro" id="IPR005120">
    <property type="entry name" value="UPF3_dom"/>
</dbReference>
<keyword evidence="2" id="KW-0539">Nucleus</keyword>
<evidence type="ECO:0000256" key="2">
    <source>
        <dbReference type="ARBA" id="ARBA00023242"/>
    </source>
</evidence>
<dbReference type="Pfam" id="PF03467">
    <property type="entry name" value="Smg4_UPF3"/>
    <property type="match status" value="1"/>
</dbReference>
<feature type="compositionally biased region" description="Basic residues" evidence="3">
    <location>
        <begin position="166"/>
        <end position="181"/>
    </location>
</feature>
<evidence type="ECO:0000256" key="1">
    <source>
        <dbReference type="ARBA" id="ARBA00004123"/>
    </source>
</evidence>
<evidence type="ECO:0000313" key="5">
    <source>
        <dbReference type="EMBL" id="CRZ09878.1"/>
    </source>
</evidence>
<dbReference type="GO" id="GO:0005730">
    <property type="term" value="C:nucleolus"/>
    <property type="evidence" value="ECO:0007669"/>
    <property type="project" value="TreeGrafter"/>
</dbReference>
<dbReference type="GO" id="GO:0045727">
    <property type="term" value="P:positive regulation of translation"/>
    <property type="evidence" value="ECO:0007669"/>
    <property type="project" value="TreeGrafter"/>
</dbReference>
<feature type="domain" description="UPF3" evidence="4">
    <location>
        <begin position="75"/>
        <end position="122"/>
    </location>
</feature>
<proteinExistence type="predicted"/>
<sequence length="247" mass="27248">MPQAMPSQGFVKLLLRGLPESTNLPECLAELSLTSLYTQHNAKQKTGWIALSPVPLEDALVPLCKLLIATTHAELIEKAPLQRIPRSQTRRDPTVNTIESDPHYQAFLETLAEDGSLKPPVKPAFDPDAEVVKPKEIPPIVAFLADRERKPRSGPAPVEADSTSRVQRRKKPKKKKDKKKKHDEFTSEQRPSQALPKGNRAKPDVSGGGVNFKILSKQASGAVNDQPNDGSQHRRPPKPMAHLSNPE</sequence>
<feature type="region of interest" description="Disordered" evidence="3">
    <location>
        <begin position="143"/>
        <end position="247"/>
    </location>
</feature>
<evidence type="ECO:0000259" key="4">
    <source>
        <dbReference type="Pfam" id="PF03467"/>
    </source>
</evidence>
<protein>
    <recommendedName>
        <fullName evidence="4">UPF3 domain-containing protein</fullName>
    </recommendedName>
</protein>
<dbReference type="GO" id="GO:0000184">
    <property type="term" value="P:nuclear-transcribed mRNA catabolic process, nonsense-mediated decay"/>
    <property type="evidence" value="ECO:0007669"/>
    <property type="project" value="InterPro"/>
</dbReference>
<comment type="subcellular location">
    <subcellularLocation>
        <location evidence="1">Nucleus</location>
    </subcellularLocation>
</comment>
<feature type="compositionally biased region" description="Polar residues" evidence="3">
    <location>
        <begin position="217"/>
        <end position="230"/>
    </location>
</feature>
<dbReference type="PANTHER" id="PTHR13112:SF0">
    <property type="entry name" value="FI21285P1"/>
    <property type="match status" value="1"/>
</dbReference>
<organism evidence="5">
    <name type="scientific">Spongospora subterranea</name>
    <dbReference type="NCBI Taxonomy" id="70186"/>
    <lineage>
        <taxon>Eukaryota</taxon>
        <taxon>Sar</taxon>
        <taxon>Rhizaria</taxon>
        <taxon>Endomyxa</taxon>
        <taxon>Phytomyxea</taxon>
        <taxon>Plasmodiophorida</taxon>
        <taxon>Plasmodiophoridae</taxon>
        <taxon>Spongospora</taxon>
    </lineage>
</organism>
<dbReference type="InterPro" id="IPR039722">
    <property type="entry name" value="Upf3"/>
</dbReference>
<dbReference type="GO" id="GO:0003729">
    <property type="term" value="F:mRNA binding"/>
    <property type="evidence" value="ECO:0007669"/>
    <property type="project" value="TreeGrafter"/>
</dbReference>
<dbReference type="EMBL" id="HACM01009436">
    <property type="protein sequence ID" value="CRZ09878.1"/>
    <property type="molecule type" value="Transcribed_RNA"/>
</dbReference>
<dbReference type="PANTHER" id="PTHR13112">
    <property type="entry name" value="UPF3 REGULATOR OF NONSENSE TRANSCRIPTS-LIKE PROTEIN"/>
    <property type="match status" value="1"/>
</dbReference>
<name>A0A0H5R6Z0_9EUKA</name>
<dbReference type="GO" id="GO:0005737">
    <property type="term" value="C:cytoplasm"/>
    <property type="evidence" value="ECO:0007669"/>
    <property type="project" value="TreeGrafter"/>
</dbReference>
<accession>A0A0H5R6Z0</accession>
<dbReference type="AlphaFoldDB" id="A0A0H5R6Z0"/>
<evidence type="ECO:0000256" key="3">
    <source>
        <dbReference type="SAM" id="MobiDB-lite"/>
    </source>
</evidence>
<reference evidence="5" key="1">
    <citation type="submission" date="2015-04" db="EMBL/GenBank/DDBJ databases">
        <title>The genome sequence of the plant pathogenic Rhizarian Plasmodiophora brassicae reveals insights in its biotrophic life cycle and the origin of chitin synthesis.</title>
        <authorList>
            <person name="Schwelm A."/>
            <person name="Fogelqvist J."/>
            <person name="Knaust A."/>
            <person name="Julke S."/>
            <person name="Lilja T."/>
            <person name="Dhandapani V."/>
            <person name="Bonilla-Rosso G."/>
            <person name="Karlsson M."/>
            <person name="Shevchenko A."/>
            <person name="Choi S.R."/>
            <person name="Kim H.G."/>
            <person name="Park J.Y."/>
            <person name="Lim Y.P."/>
            <person name="Ludwig-Muller J."/>
            <person name="Dixelius C."/>
        </authorList>
    </citation>
    <scope>NUCLEOTIDE SEQUENCE</scope>
    <source>
        <tissue evidence="5">Potato root galls</tissue>
    </source>
</reference>